<keyword evidence="7" id="KW-1185">Reference proteome</keyword>
<sequence length="446" mass="49098">MTNSIPVIDVQDFPAQSGKLVAACEEWGCFRIINHGISTALMSDMHTVGNALFDRPMEIKRRTTNPDIPDRGYVANDGGSSSAVLTPSAPLPIPRQQSRLCVCVYFFFNFKFGFVFVLRETKQREFLYESLGLYDPASHGAIDAFCDQLELFPKQRCVSSAFALHIDIQLRKNYYLRIGRETIMRYINATHGLAMSIGCKLAESMGLVESDLFKGWACQYRLNKYNFNPQTLGRTGVPIHTDSGFLTIVQDDGGVGGLEVVDKITGNLVPIEPMPGTLLVNLGDIAKVRQNLLSDWKFSVPGHTTVKDEIERLFNAGFIRTASPLPEVPEVAAFNRSWADLNRESKSSSSSSSATLASSGSTEGLTDGADWAIGDLGFSGVLDDASCSGPKEAAVEAPAEIVDSDYPNSSRHLYVPFTFEQYRMLRNSTRSKAGEALHLLRTTNEY</sequence>
<proteinExistence type="inferred from homology"/>
<reference evidence="6" key="1">
    <citation type="submission" date="2019-11" db="EMBL/GenBank/DDBJ databases">
        <authorList>
            <person name="Liu Y."/>
            <person name="Hou J."/>
            <person name="Li T.-Q."/>
            <person name="Guan C.-H."/>
            <person name="Wu X."/>
            <person name="Wu H.-Z."/>
            <person name="Ling F."/>
            <person name="Zhang R."/>
            <person name="Shi X.-G."/>
            <person name="Ren J.-P."/>
            <person name="Chen E.-F."/>
            <person name="Sun J.-M."/>
        </authorList>
    </citation>
    <scope>NUCLEOTIDE SEQUENCE</scope>
    <source>
        <strain evidence="6">Adult_tree_wgs_1</strain>
        <tissue evidence="6">Leaves</tissue>
    </source>
</reference>
<dbReference type="InterPro" id="IPR026992">
    <property type="entry name" value="DIOX_N"/>
</dbReference>
<feature type="compositionally biased region" description="Low complexity" evidence="4">
    <location>
        <begin position="347"/>
        <end position="363"/>
    </location>
</feature>
<organism evidence="6 7">
    <name type="scientific">Rhododendron simsii</name>
    <name type="common">Sims's rhododendron</name>
    <dbReference type="NCBI Taxonomy" id="118357"/>
    <lineage>
        <taxon>Eukaryota</taxon>
        <taxon>Viridiplantae</taxon>
        <taxon>Streptophyta</taxon>
        <taxon>Embryophyta</taxon>
        <taxon>Tracheophyta</taxon>
        <taxon>Spermatophyta</taxon>
        <taxon>Magnoliopsida</taxon>
        <taxon>eudicotyledons</taxon>
        <taxon>Gunneridae</taxon>
        <taxon>Pentapetalae</taxon>
        <taxon>asterids</taxon>
        <taxon>Ericales</taxon>
        <taxon>Ericaceae</taxon>
        <taxon>Ericoideae</taxon>
        <taxon>Rhodoreae</taxon>
        <taxon>Rhododendron</taxon>
    </lineage>
</organism>
<dbReference type="GO" id="GO:0046872">
    <property type="term" value="F:metal ion binding"/>
    <property type="evidence" value="ECO:0007669"/>
    <property type="project" value="UniProtKB-KW"/>
</dbReference>
<dbReference type="PANTHER" id="PTHR47990">
    <property type="entry name" value="2-OXOGLUTARATE (2OG) AND FE(II)-DEPENDENT OXYGENASE SUPERFAMILY PROTEIN-RELATED"/>
    <property type="match status" value="1"/>
</dbReference>
<dbReference type="OrthoDB" id="1593283at2759"/>
<dbReference type="PROSITE" id="PS51471">
    <property type="entry name" value="FE2OG_OXY"/>
    <property type="match status" value="1"/>
</dbReference>
<name>A0A834LEM6_RHOSS</name>
<dbReference type="Proteomes" id="UP000626092">
    <property type="component" value="Unassembled WGS sequence"/>
</dbReference>
<evidence type="ECO:0000256" key="1">
    <source>
        <dbReference type="ARBA" id="ARBA00022723"/>
    </source>
</evidence>
<evidence type="ECO:0000256" key="2">
    <source>
        <dbReference type="ARBA" id="ARBA00023004"/>
    </source>
</evidence>
<evidence type="ECO:0000259" key="5">
    <source>
        <dbReference type="PROSITE" id="PS51471"/>
    </source>
</evidence>
<keyword evidence="1 3" id="KW-0479">Metal-binding</keyword>
<evidence type="ECO:0000313" key="6">
    <source>
        <dbReference type="EMBL" id="KAF7131521.1"/>
    </source>
</evidence>
<dbReference type="InterPro" id="IPR005123">
    <property type="entry name" value="Oxoglu/Fe-dep_dioxygenase_dom"/>
</dbReference>
<evidence type="ECO:0000313" key="7">
    <source>
        <dbReference type="Proteomes" id="UP000626092"/>
    </source>
</evidence>
<feature type="region of interest" description="Disordered" evidence="4">
    <location>
        <begin position="343"/>
        <end position="363"/>
    </location>
</feature>
<dbReference type="Pfam" id="PF14226">
    <property type="entry name" value="DIOX_N"/>
    <property type="match status" value="1"/>
</dbReference>
<comment type="caution">
    <text evidence="6">The sequence shown here is derived from an EMBL/GenBank/DDBJ whole genome shotgun (WGS) entry which is preliminary data.</text>
</comment>
<dbReference type="GO" id="GO:0016705">
    <property type="term" value="F:oxidoreductase activity, acting on paired donors, with incorporation or reduction of molecular oxygen"/>
    <property type="evidence" value="ECO:0007669"/>
    <property type="project" value="UniProtKB-ARBA"/>
</dbReference>
<accession>A0A834LEM6</accession>
<keyword evidence="2 3" id="KW-0408">Iron</keyword>
<dbReference type="Pfam" id="PF03171">
    <property type="entry name" value="2OG-FeII_Oxy"/>
    <property type="match status" value="1"/>
</dbReference>
<dbReference type="EMBL" id="WJXA01000009">
    <property type="protein sequence ID" value="KAF7131521.1"/>
    <property type="molecule type" value="Genomic_DNA"/>
</dbReference>
<dbReference type="SUPFAM" id="SSF51197">
    <property type="entry name" value="Clavaminate synthase-like"/>
    <property type="match status" value="1"/>
</dbReference>
<evidence type="ECO:0000256" key="3">
    <source>
        <dbReference type="RuleBase" id="RU003682"/>
    </source>
</evidence>
<dbReference type="InterPro" id="IPR027443">
    <property type="entry name" value="IPNS-like_sf"/>
</dbReference>
<evidence type="ECO:0000256" key="4">
    <source>
        <dbReference type="SAM" id="MobiDB-lite"/>
    </source>
</evidence>
<feature type="domain" description="Fe2OG dioxygenase" evidence="5">
    <location>
        <begin position="214"/>
        <end position="321"/>
    </location>
</feature>
<gene>
    <name evidence="6" type="ORF">RHSIM_Rhsim09G0028000</name>
</gene>
<protein>
    <recommendedName>
        <fullName evidence="5">Fe2OG dioxygenase domain-containing protein</fullName>
    </recommendedName>
</protein>
<comment type="similarity">
    <text evidence="3">Belongs to the iron/ascorbate-dependent oxidoreductase family.</text>
</comment>
<dbReference type="InterPro" id="IPR050231">
    <property type="entry name" value="Iron_ascorbate_oxido_reductase"/>
</dbReference>
<keyword evidence="3" id="KW-0560">Oxidoreductase</keyword>
<dbReference type="Gene3D" id="2.60.120.330">
    <property type="entry name" value="B-lactam Antibiotic, Isopenicillin N Synthase, Chain"/>
    <property type="match status" value="1"/>
</dbReference>
<dbReference type="AlphaFoldDB" id="A0A834LEM6"/>
<dbReference type="InterPro" id="IPR044861">
    <property type="entry name" value="IPNS-like_FE2OG_OXY"/>
</dbReference>